<dbReference type="OrthoDB" id="27601at2759"/>
<dbReference type="Proteomes" id="UP000000305">
    <property type="component" value="Unassembled WGS sequence"/>
</dbReference>
<accession>E9GC58</accession>
<dbReference type="HOGENOM" id="CLU_1929675_0_0_1"/>
<sequence>MEIQLKAVQLKGFKSLLMLLSSLLGSLPENLPRAFHGPITPIVLLKLVSKETLPSVKAPAVVATDQKVAKLADDNSNDEAVDRVYEIILKDKMHNLHHYINFFKSIQQAIKDNELQALQSKLDLFVSSRRN</sequence>
<name>E9GC58_DAPPU</name>
<feature type="signal peptide" evidence="1">
    <location>
        <begin position="1"/>
        <end position="28"/>
    </location>
</feature>
<gene>
    <name evidence="2" type="ORF">DAPPUDRAFT_100788</name>
</gene>
<dbReference type="SUPFAM" id="SSF51713">
    <property type="entry name" value="tRNA-guanine transglycosylase"/>
    <property type="match status" value="1"/>
</dbReference>
<keyword evidence="1" id="KW-0732">Signal</keyword>
<protein>
    <submittedName>
        <fullName evidence="2">Uncharacterized protein</fullName>
    </submittedName>
</protein>
<organism evidence="2 3">
    <name type="scientific">Daphnia pulex</name>
    <name type="common">Water flea</name>
    <dbReference type="NCBI Taxonomy" id="6669"/>
    <lineage>
        <taxon>Eukaryota</taxon>
        <taxon>Metazoa</taxon>
        <taxon>Ecdysozoa</taxon>
        <taxon>Arthropoda</taxon>
        <taxon>Crustacea</taxon>
        <taxon>Branchiopoda</taxon>
        <taxon>Diplostraca</taxon>
        <taxon>Cladocera</taxon>
        <taxon>Anomopoda</taxon>
        <taxon>Daphniidae</taxon>
        <taxon>Daphnia</taxon>
    </lineage>
</organism>
<dbReference type="AlphaFoldDB" id="E9GC58"/>
<dbReference type="InterPro" id="IPR036511">
    <property type="entry name" value="TGT-like_sf"/>
</dbReference>
<evidence type="ECO:0000313" key="3">
    <source>
        <dbReference type="Proteomes" id="UP000000305"/>
    </source>
</evidence>
<dbReference type="PANTHER" id="PTHR46064:SF1">
    <property type="entry name" value="QUEUINE TRNA-RIBOSYLTRANSFERASE ACCESSORY SUBUNIT 2"/>
    <property type="match status" value="1"/>
</dbReference>
<dbReference type="EMBL" id="GL732538">
    <property type="protein sequence ID" value="EFX83196.1"/>
    <property type="molecule type" value="Genomic_DNA"/>
</dbReference>
<evidence type="ECO:0000256" key="1">
    <source>
        <dbReference type="SAM" id="SignalP"/>
    </source>
</evidence>
<dbReference type="PANTHER" id="PTHR46064">
    <property type="entry name" value="QUEUINE TRNA-RIBOSYLTRANSFERASE ACCESSORY SUBUNIT 2"/>
    <property type="match status" value="1"/>
</dbReference>
<dbReference type="InterPro" id="IPR050852">
    <property type="entry name" value="Queuine_tRNA-ribosyltrfase"/>
</dbReference>
<dbReference type="GO" id="GO:0006400">
    <property type="term" value="P:tRNA modification"/>
    <property type="evidence" value="ECO:0007669"/>
    <property type="project" value="InterPro"/>
</dbReference>
<evidence type="ECO:0000313" key="2">
    <source>
        <dbReference type="EMBL" id="EFX83196.1"/>
    </source>
</evidence>
<dbReference type="KEGG" id="dpx:DAPPUDRAFT_100788"/>
<reference evidence="2 3" key="1">
    <citation type="journal article" date="2011" name="Science">
        <title>The ecoresponsive genome of Daphnia pulex.</title>
        <authorList>
            <person name="Colbourne J.K."/>
            <person name="Pfrender M.E."/>
            <person name="Gilbert D."/>
            <person name="Thomas W.K."/>
            <person name="Tucker A."/>
            <person name="Oakley T.H."/>
            <person name="Tokishita S."/>
            <person name="Aerts A."/>
            <person name="Arnold G.J."/>
            <person name="Basu M.K."/>
            <person name="Bauer D.J."/>
            <person name="Caceres C.E."/>
            <person name="Carmel L."/>
            <person name="Casola C."/>
            <person name="Choi J.H."/>
            <person name="Detter J.C."/>
            <person name="Dong Q."/>
            <person name="Dusheyko S."/>
            <person name="Eads B.D."/>
            <person name="Frohlich T."/>
            <person name="Geiler-Samerotte K.A."/>
            <person name="Gerlach D."/>
            <person name="Hatcher P."/>
            <person name="Jogdeo S."/>
            <person name="Krijgsveld J."/>
            <person name="Kriventseva E.V."/>
            <person name="Kultz D."/>
            <person name="Laforsch C."/>
            <person name="Lindquist E."/>
            <person name="Lopez J."/>
            <person name="Manak J.R."/>
            <person name="Muller J."/>
            <person name="Pangilinan J."/>
            <person name="Patwardhan R.P."/>
            <person name="Pitluck S."/>
            <person name="Pritham E.J."/>
            <person name="Rechtsteiner A."/>
            <person name="Rho M."/>
            <person name="Rogozin I.B."/>
            <person name="Sakarya O."/>
            <person name="Salamov A."/>
            <person name="Schaack S."/>
            <person name="Shapiro H."/>
            <person name="Shiga Y."/>
            <person name="Skalitzky C."/>
            <person name="Smith Z."/>
            <person name="Souvorov A."/>
            <person name="Sung W."/>
            <person name="Tang Z."/>
            <person name="Tsuchiya D."/>
            <person name="Tu H."/>
            <person name="Vos H."/>
            <person name="Wang M."/>
            <person name="Wolf Y.I."/>
            <person name="Yamagata H."/>
            <person name="Yamada T."/>
            <person name="Ye Y."/>
            <person name="Shaw J.R."/>
            <person name="Andrews J."/>
            <person name="Crease T.J."/>
            <person name="Tang H."/>
            <person name="Lucas S.M."/>
            <person name="Robertson H.M."/>
            <person name="Bork P."/>
            <person name="Koonin E.V."/>
            <person name="Zdobnov E.M."/>
            <person name="Grigoriev I.V."/>
            <person name="Lynch M."/>
            <person name="Boore J.L."/>
        </authorList>
    </citation>
    <scope>NUCLEOTIDE SEQUENCE [LARGE SCALE GENOMIC DNA]</scope>
</reference>
<keyword evidence="3" id="KW-1185">Reference proteome</keyword>
<proteinExistence type="predicted"/>
<dbReference type="InParanoid" id="E9GC58"/>
<dbReference type="Gene3D" id="3.20.20.105">
    <property type="entry name" value="Queuine tRNA-ribosyltransferase-like"/>
    <property type="match status" value="1"/>
</dbReference>
<feature type="chain" id="PRO_5003236855" evidence="1">
    <location>
        <begin position="29"/>
        <end position="131"/>
    </location>
</feature>
<dbReference type="PhylomeDB" id="E9GC58"/>